<sequence>MLISVDAGRSYVKVVFQTKPGIFKTFLFPSWITKYYETDWDVLTGENDYVIEHEGEANYIGEVVEFVADGDSGRRMDEDKGSKNTLLFILAALYRAGVNQYEPVDLVTGVPLGRFNSDMEKVKEMLEGSHKVTMYTKHGKEMRTININRCAVTVEGAGAFFDQATEEETHVIDLGSRTVNCLTFRRKKFLAPASLTLPWGWDTLKEENRNYERVAETLHGELSAKWHTDARIIVVGGQAEQLTPAIREYFPYASTVDAPQFANARGYYKIGKVMFGY</sequence>
<proteinExistence type="predicted"/>
<feature type="domain" description="Actin-like protein N-terminal" evidence="1">
    <location>
        <begin position="5"/>
        <end position="158"/>
    </location>
</feature>
<evidence type="ECO:0000259" key="1">
    <source>
        <dbReference type="Pfam" id="PF17989"/>
    </source>
</evidence>
<dbReference type="Proteomes" id="UP000535491">
    <property type="component" value="Unassembled WGS sequence"/>
</dbReference>
<protein>
    <submittedName>
        <fullName evidence="2">ParM/StbA family protein</fullName>
    </submittedName>
</protein>
<dbReference type="InterPro" id="IPR043129">
    <property type="entry name" value="ATPase_NBD"/>
</dbReference>
<dbReference type="CDD" id="cd10227">
    <property type="entry name" value="ASKHA_NBD_ParM-like"/>
    <property type="match status" value="1"/>
</dbReference>
<comment type="caution">
    <text evidence="2">The sequence shown here is derived from an EMBL/GenBank/DDBJ whole genome shotgun (WGS) entry which is preliminary data.</text>
</comment>
<dbReference type="Gene3D" id="3.30.420.40">
    <property type="match status" value="1"/>
</dbReference>
<dbReference type="SUPFAM" id="SSF53067">
    <property type="entry name" value="Actin-like ATPase domain"/>
    <property type="match status" value="2"/>
</dbReference>
<gene>
    <name evidence="2" type="ORF">H1191_12285</name>
</gene>
<name>A0A7W1WSM1_9BACL</name>
<dbReference type="InterPro" id="IPR040607">
    <property type="entry name" value="ALP_N"/>
</dbReference>
<dbReference type="AlphaFoldDB" id="A0A7W1WSM1"/>
<accession>A0A7W1WSM1</accession>
<evidence type="ECO:0000313" key="2">
    <source>
        <dbReference type="EMBL" id="MBA4495086.1"/>
    </source>
</evidence>
<dbReference type="Pfam" id="PF17989">
    <property type="entry name" value="ALP_N"/>
    <property type="match status" value="1"/>
</dbReference>
<dbReference type="RefSeq" id="WP_181752330.1">
    <property type="nucleotide sequence ID" value="NZ_JACEIQ010000012.1"/>
</dbReference>
<dbReference type="EMBL" id="JACEIQ010000012">
    <property type="protein sequence ID" value="MBA4495086.1"/>
    <property type="molecule type" value="Genomic_DNA"/>
</dbReference>
<organism evidence="2 3">
    <name type="scientific">Paenactinomyces guangxiensis</name>
    <dbReference type="NCBI Taxonomy" id="1490290"/>
    <lineage>
        <taxon>Bacteria</taxon>
        <taxon>Bacillati</taxon>
        <taxon>Bacillota</taxon>
        <taxon>Bacilli</taxon>
        <taxon>Bacillales</taxon>
        <taxon>Thermoactinomycetaceae</taxon>
        <taxon>Paenactinomyces</taxon>
    </lineage>
</organism>
<keyword evidence="3" id="KW-1185">Reference proteome</keyword>
<reference evidence="2 3" key="1">
    <citation type="submission" date="2020-07" db="EMBL/GenBank/DDBJ databases">
        <authorList>
            <person name="Feng H."/>
        </authorList>
    </citation>
    <scope>NUCLEOTIDE SEQUENCE [LARGE SCALE GENOMIC DNA]</scope>
    <source>
        <strain evidence="3">s-10</strain>
    </source>
</reference>
<evidence type="ECO:0000313" key="3">
    <source>
        <dbReference type="Proteomes" id="UP000535491"/>
    </source>
</evidence>